<dbReference type="STRING" id="450851.PHZ_c2381"/>
<dbReference type="InterPro" id="IPR019887">
    <property type="entry name" value="Tscrpt_reg_AsnC/Lrp_C"/>
</dbReference>
<keyword evidence="3" id="KW-0804">Transcription</keyword>
<dbReference type="InterPro" id="IPR000485">
    <property type="entry name" value="AsnC-type_HTH_dom"/>
</dbReference>
<dbReference type="EMBL" id="CP000747">
    <property type="protein sequence ID" value="ACG78790.1"/>
    <property type="molecule type" value="Genomic_DNA"/>
</dbReference>
<reference evidence="5 6" key="1">
    <citation type="journal article" date="2008" name="BMC Genomics">
        <title>Complete genome of Phenylobacterium zucineum - a novel facultative intracellular bacterium isolated from human erythroleukemia cell line K562.</title>
        <authorList>
            <person name="Luo Y."/>
            <person name="Xu X."/>
            <person name="Ding Z."/>
            <person name="Liu Z."/>
            <person name="Zhang B."/>
            <person name="Yan Z."/>
            <person name="Sun J."/>
            <person name="Hu S."/>
            <person name="Hu X."/>
        </authorList>
    </citation>
    <scope>NUCLEOTIDE SEQUENCE [LARGE SCALE GENOMIC DNA]</scope>
    <source>
        <strain evidence="5 6">HLK1</strain>
    </source>
</reference>
<keyword evidence="2" id="KW-0238">DNA-binding</keyword>
<keyword evidence="1" id="KW-0805">Transcription regulation</keyword>
<dbReference type="GO" id="GO:0043565">
    <property type="term" value="F:sequence-specific DNA binding"/>
    <property type="evidence" value="ECO:0007669"/>
    <property type="project" value="InterPro"/>
</dbReference>
<dbReference type="OrthoDB" id="9813313at2"/>
<dbReference type="GO" id="GO:0043200">
    <property type="term" value="P:response to amino acid"/>
    <property type="evidence" value="ECO:0007669"/>
    <property type="project" value="TreeGrafter"/>
</dbReference>
<dbReference type="PRINTS" id="PR00033">
    <property type="entry name" value="HTHASNC"/>
</dbReference>
<keyword evidence="6" id="KW-1185">Reference proteome</keyword>
<evidence type="ECO:0000256" key="1">
    <source>
        <dbReference type="ARBA" id="ARBA00023015"/>
    </source>
</evidence>
<evidence type="ECO:0000256" key="2">
    <source>
        <dbReference type="ARBA" id="ARBA00023125"/>
    </source>
</evidence>
<dbReference type="PROSITE" id="PS00519">
    <property type="entry name" value="HTH_ASNC_1"/>
    <property type="match status" value="1"/>
</dbReference>
<dbReference type="InterPro" id="IPR019888">
    <property type="entry name" value="Tscrpt_reg_AsnC-like"/>
</dbReference>
<feature type="domain" description="HTH asnC-type" evidence="4">
    <location>
        <begin position="5"/>
        <end position="67"/>
    </location>
</feature>
<dbReference type="RefSeq" id="WP_012522930.1">
    <property type="nucleotide sequence ID" value="NC_011144.1"/>
</dbReference>
<dbReference type="SUPFAM" id="SSF46785">
    <property type="entry name" value="Winged helix' DNA-binding domain"/>
    <property type="match status" value="1"/>
</dbReference>
<name>B4RFX7_PHEZH</name>
<dbReference type="PROSITE" id="PS50956">
    <property type="entry name" value="HTH_ASNC_2"/>
    <property type="match status" value="1"/>
</dbReference>
<dbReference type="GO" id="GO:0005829">
    <property type="term" value="C:cytosol"/>
    <property type="evidence" value="ECO:0007669"/>
    <property type="project" value="TreeGrafter"/>
</dbReference>
<sequence length="159" mass="17744">MATKLDAIDTRILNALIRDGRITWSDLAEEVGLSVTPTMRRVRQMEEAGVIRGYGAHLDVTRLIGEMPVFVSVTMERQVASALAGLERAVADLPEVMSGHLMSGTQDYLLHAYVRDMEHYRSLLDRLTQIPGIAHIQSSFVLNTFLARDAPLLEPSTRR</sequence>
<dbReference type="Gene3D" id="1.10.10.10">
    <property type="entry name" value="Winged helix-like DNA-binding domain superfamily/Winged helix DNA-binding domain"/>
    <property type="match status" value="1"/>
</dbReference>
<dbReference type="InterPro" id="IPR036390">
    <property type="entry name" value="WH_DNA-bd_sf"/>
</dbReference>
<dbReference type="KEGG" id="pzu:PHZ_c2381"/>
<accession>B4RFX7</accession>
<evidence type="ECO:0000313" key="6">
    <source>
        <dbReference type="Proteomes" id="UP000001868"/>
    </source>
</evidence>
<dbReference type="InterPro" id="IPR019885">
    <property type="entry name" value="Tscrpt_reg_HTH_AsnC-type_CS"/>
</dbReference>
<dbReference type="Pfam" id="PF13412">
    <property type="entry name" value="HTH_24"/>
    <property type="match status" value="1"/>
</dbReference>
<dbReference type="eggNOG" id="COG1522">
    <property type="taxonomic scope" value="Bacteria"/>
</dbReference>
<proteinExistence type="predicted"/>
<dbReference type="SMART" id="SM00344">
    <property type="entry name" value="HTH_ASNC"/>
    <property type="match status" value="1"/>
</dbReference>
<evidence type="ECO:0000313" key="5">
    <source>
        <dbReference type="EMBL" id="ACG78790.1"/>
    </source>
</evidence>
<dbReference type="Proteomes" id="UP000001868">
    <property type="component" value="Chromosome"/>
</dbReference>
<gene>
    <name evidence="5" type="ordered locus">PHZ_c2381</name>
</gene>
<dbReference type="AlphaFoldDB" id="B4RFX7"/>
<protein>
    <submittedName>
        <fullName evidence="5">Transcriptional regulator, AsnC family</fullName>
    </submittedName>
</protein>
<dbReference type="HOGENOM" id="CLU_091233_0_3_5"/>
<dbReference type="Gene3D" id="3.30.70.920">
    <property type="match status" value="1"/>
</dbReference>
<evidence type="ECO:0000256" key="3">
    <source>
        <dbReference type="ARBA" id="ARBA00023163"/>
    </source>
</evidence>
<dbReference type="CDD" id="cd00090">
    <property type="entry name" value="HTH_ARSR"/>
    <property type="match status" value="1"/>
</dbReference>
<dbReference type="GO" id="GO:0006355">
    <property type="term" value="P:regulation of DNA-templated transcription"/>
    <property type="evidence" value="ECO:0007669"/>
    <property type="project" value="UniProtKB-ARBA"/>
</dbReference>
<dbReference type="PANTHER" id="PTHR30154:SF34">
    <property type="entry name" value="TRANSCRIPTIONAL REGULATOR AZLB"/>
    <property type="match status" value="1"/>
</dbReference>
<dbReference type="InterPro" id="IPR011008">
    <property type="entry name" value="Dimeric_a/b-barrel"/>
</dbReference>
<dbReference type="SUPFAM" id="SSF54909">
    <property type="entry name" value="Dimeric alpha+beta barrel"/>
    <property type="match status" value="1"/>
</dbReference>
<dbReference type="PANTHER" id="PTHR30154">
    <property type="entry name" value="LEUCINE-RESPONSIVE REGULATORY PROTEIN"/>
    <property type="match status" value="1"/>
</dbReference>
<organism evidence="5 6">
    <name type="scientific">Phenylobacterium zucineum (strain HLK1)</name>
    <dbReference type="NCBI Taxonomy" id="450851"/>
    <lineage>
        <taxon>Bacteria</taxon>
        <taxon>Pseudomonadati</taxon>
        <taxon>Pseudomonadota</taxon>
        <taxon>Alphaproteobacteria</taxon>
        <taxon>Caulobacterales</taxon>
        <taxon>Caulobacteraceae</taxon>
        <taxon>Phenylobacterium</taxon>
    </lineage>
</organism>
<dbReference type="InterPro" id="IPR011991">
    <property type="entry name" value="ArsR-like_HTH"/>
</dbReference>
<dbReference type="InterPro" id="IPR036388">
    <property type="entry name" value="WH-like_DNA-bd_sf"/>
</dbReference>
<dbReference type="Pfam" id="PF01037">
    <property type="entry name" value="AsnC_trans_reg"/>
    <property type="match status" value="1"/>
</dbReference>
<evidence type="ECO:0000259" key="4">
    <source>
        <dbReference type="PROSITE" id="PS50956"/>
    </source>
</evidence>